<keyword evidence="2" id="KW-1185">Reference proteome</keyword>
<dbReference type="RefSeq" id="XP_016764534.1">
    <property type="nucleotide sequence ID" value="XM_016900517.1"/>
</dbReference>
<sequence>MVVTVPPPRDRMAAVRVCLQKSHTVGGRPFPRISAHDHRRHGMQVRGVGEEEEFSPAAVVLVHVLHTSHCIIEPLERWWQSLITRSTCPLPRIIAWQRVSQSPHSNPSSSSPPDLRVRRSNAILGPHAIGMSSHASHTTLHHACTILVPVDVSDNGKGRIAREIHRRNISNPDFSSPIHISTLFTRSNVTIMLVFERPDLSL</sequence>
<proteinExistence type="predicted"/>
<dbReference type="AlphaFoldDB" id="N1QLB1"/>
<evidence type="ECO:0000313" key="1">
    <source>
        <dbReference type="EMBL" id="EMF16413.1"/>
    </source>
</evidence>
<dbReference type="EMBL" id="KB456260">
    <property type="protein sequence ID" value="EMF16413.1"/>
    <property type="molecule type" value="Genomic_DNA"/>
</dbReference>
<name>N1QLB1_SPHMS</name>
<dbReference type="Proteomes" id="UP000016931">
    <property type="component" value="Unassembled WGS sequence"/>
</dbReference>
<organism evidence="1 2">
    <name type="scientific">Sphaerulina musiva (strain SO2202)</name>
    <name type="common">Poplar stem canker fungus</name>
    <name type="synonym">Septoria musiva</name>
    <dbReference type="NCBI Taxonomy" id="692275"/>
    <lineage>
        <taxon>Eukaryota</taxon>
        <taxon>Fungi</taxon>
        <taxon>Dikarya</taxon>
        <taxon>Ascomycota</taxon>
        <taxon>Pezizomycotina</taxon>
        <taxon>Dothideomycetes</taxon>
        <taxon>Dothideomycetidae</taxon>
        <taxon>Mycosphaerellales</taxon>
        <taxon>Mycosphaerellaceae</taxon>
        <taxon>Sphaerulina</taxon>
    </lineage>
</organism>
<dbReference type="HOGENOM" id="CLU_1355413_0_0_1"/>
<dbReference type="GeneID" id="27897654"/>
<evidence type="ECO:0000313" key="2">
    <source>
        <dbReference type="Proteomes" id="UP000016931"/>
    </source>
</evidence>
<accession>N1QLB1</accession>
<gene>
    <name evidence="1" type="ORF">SEPMUDRAFT_103800</name>
</gene>
<reference evidence="1 2" key="1">
    <citation type="journal article" date="2012" name="PLoS Pathog.">
        <title>Diverse lifestyles and strategies of plant pathogenesis encoded in the genomes of eighteen Dothideomycetes fungi.</title>
        <authorList>
            <person name="Ohm R.A."/>
            <person name="Feau N."/>
            <person name="Henrissat B."/>
            <person name="Schoch C.L."/>
            <person name="Horwitz B.A."/>
            <person name="Barry K.W."/>
            <person name="Condon B.J."/>
            <person name="Copeland A.C."/>
            <person name="Dhillon B."/>
            <person name="Glaser F."/>
            <person name="Hesse C.N."/>
            <person name="Kosti I."/>
            <person name="LaButti K."/>
            <person name="Lindquist E.A."/>
            <person name="Lucas S."/>
            <person name="Salamov A.A."/>
            <person name="Bradshaw R.E."/>
            <person name="Ciuffetti L."/>
            <person name="Hamelin R.C."/>
            <person name="Kema G.H.J."/>
            <person name="Lawrence C."/>
            <person name="Scott J.A."/>
            <person name="Spatafora J.W."/>
            <person name="Turgeon B.G."/>
            <person name="de Wit P.J.G.M."/>
            <person name="Zhong S."/>
            <person name="Goodwin S.B."/>
            <person name="Grigoriev I.V."/>
        </authorList>
    </citation>
    <scope>NUCLEOTIDE SEQUENCE [LARGE SCALE GENOMIC DNA]</scope>
    <source>
        <strain evidence="1 2">SO2202</strain>
    </source>
</reference>
<protein>
    <submittedName>
        <fullName evidence="1">Uncharacterized protein</fullName>
    </submittedName>
</protein>